<gene>
    <name evidence="2" type="ORF">DAPPUDRAFT_302084</name>
</gene>
<evidence type="ECO:0000259" key="1">
    <source>
        <dbReference type="PROSITE" id="PS51497"/>
    </source>
</evidence>
<accession>E9GBQ9</accession>
<keyword evidence="3" id="KW-1185">Reference proteome</keyword>
<dbReference type="AlphaFoldDB" id="E9GBQ9"/>
<evidence type="ECO:0000313" key="3">
    <source>
        <dbReference type="Proteomes" id="UP000000305"/>
    </source>
</evidence>
<reference evidence="2 3" key="1">
    <citation type="journal article" date="2011" name="Science">
        <title>The ecoresponsive genome of Daphnia pulex.</title>
        <authorList>
            <person name="Colbourne J.K."/>
            <person name="Pfrender M.E."/>
            <person name="Gilbert D."/>
            <person name="Thomas W.K."/>
            <person name="Tucker A."/>
            <person name="Oakley T.H."/>
            <person name="Tokishita S."/>
            <person name="Aerts A."/>
            <person name="Arnold G.J."/>
            <person name="Basu M.K."/>
            <person name="Bauer D.J."/>
            <person name="Caceres C.E."/>
            <person name="Carmel L."/>
            <person name="Casola C."/>
            <person name="Choi J.H."/>
            <person name="Detter J.C."/>
            <person name="Dong Q."/>
            <person name="Dusheyko S."/>
            <person name="Eads B.D."/>
            <person name="Frohlich T."/>
            <person name="Geiler-Samerotte K.A."/>
            <person name="Gerlach D."/>
            <person name="Hatcher P."/>
            <person name="Jogdeo S."/>
            <person name="Krijgsveld J."/>
            <person name="Kriventseva E.V."/>
            <person name="Kultz D."/>
            <person name="Laforsch C."/>
            <person name="Lindquist E."/>
            <person name="Lopez J."/>
            <person name="Manak J.R."/>
            <person name="Muller J."/>
            <person name="Pangilinan J."/>
            <person name="Patwardhan R.P."/>
            <person name="Pitluck S."/>
            <person name="Pritham E.J."/>
            <person name="Rechtsteiner A."/>
            <person name="Rho M."/>
            <person name="Rogozin I.B."/>
            <person name="Sakarya O."/>
            <person name="Salamov A."/>
            <person name="Schaack S."/>
            <person name="Shapiro H."/>
            <person name="Shiga Y."/>
            <person name="Skalitzky C."/>
            <person name="Smith Z."/>
            <person name="Souvorov A."/>
            <person name="Sung W."/>
            <person name="Tang Z."/>
            <person name="Tsuchiya D."/>
            <person name="Tu H."/>
            <person name="Vos H."/>
            <person name="Wang M."/>
            <person name="Wolf Y.I."/>
            <person name="Yamagata H."/>
            <person name="Yamada T."/>
            <person name="Ye Y."/>
            <person name="Shaw J.R."/>
            <person name="Andrews J."/>
            <person name="Crease T.J."/>
            <person name="Tang H."/>
            <person name="Lucas S.M."/>
            <person name="Robertson H.M."/>
            <person name="Bork P."/>
            <person name="Koonin E.V."/>
            <person name="Zdobnov E.M."/>
            <person name="Grigoriev I.V."/>
            <person name="Lynch M."/>
            <person name="Boore J.L."/>
        </authorList>
    </citation>
    <scope>NUCLEOTIDE SEQUENCE [LARGE SCALE GENOMIC DNA]</scope>
</reference>
<sequence>MSLLNKFFGIKKEVPVVAPHIPVSVTNDAPESGFVMVPNAVESYQLHSGPLPYAINSNASSNQQDISSNKLYDEIPFQFSPAYNTMWLNGSTVKHKPKMLKEIDWDSLCYDFTLEKSILKS</sequence>
<dbReference type="InterPro" id="IPR023340">
    <property type="entry name" value="UMA"/>
</dbReference>
<dbReference type="HOGENOM" id="CLU_2040391_0_0_1"/>
<dbReference type="EMBL" id="GL732538">
    <property type="protein sequence ID" value="EFX83004.1"/>
    <property type="molecule type" value="Genomic_DNA"/>
</dbReference>
<feature type="domain" description="UMA" evidence="1">
    <location>
        <begin position="72"/>
        <end position="119"/>
    </location>
</feature>
<proteinExistence type="predicted"/>
<dbReference type="OrthoDB" id="6331616at2759"/>
<dbReference type="PROSITE" id="PS51497">
    <property type="entry name" value="UMA"/>
    <property type="match status" value="1"/>
</dbReference>
<organism evidence="2 3">
    <name type="scientific">Daphnia pulex</name>
    <name type="common">Water flea</name>
    <dbReference type="NCBI Taxonomy" id="6669"/>
    <lineage>
        <taxon>Eukaryota</taxon>
        <taxon>Metazoa</taxon>
        <taxon>Ecdysozoa</taxon>
        <taxon>Arthropoda</taxon>
        <taxon>Crustacea</taxon>
        <taxon>Branchiopoda</taxon>
        <taxon>Diplostraca</taxon>
        <taxon>Cladocera</taxon>
        <taxon>Anomopoda</taxon>
        <taxon>Daphniidae</taxon>
        <taxon>Daphnia</taxon>
    </lineage>
</organism>
<evidence type="ECO:0000313" key="2">
    <source>
        <dbReference type="EMBL" id="EFX83004.1"/>
    </source>
</evidence>
<dbReference type="Proteomes" id="UP000000305">
    <property type="component" value="Unassembled WGS sequence"/>
</dbReference>
<name>E9GBQ9_DAPPU</name>
<protein>
    <recommendedName>
        <fullName evidence="1">UMA domain-containing protein</fullName>
    </recommendedName>
</protein>
<dbReference type="KEGG" id="dpx:DAPPUDRAFT_302084"/>
<dbReference type="InParanoid" id="E9GBQ9"/>